<dbReference type="GO" id="GO:2000779">
    <property type="term" value="P:regulation of double-strand break repair"/>
    <property type="evidence" value="ECO:0007669"/>
    <property type="project" value="TreeGrafter"/>
</dbReference>
<name>A0A9P6PIZ6_9FUNG</name>
<dbReference type="AlphaFoldDB" id="A0A9P6PIZ6"/>
<dbReference type="GO" id="GO:0005634">
    <property type="term" value="C:nucleus"/>
    <property type="evidence" value="ECO:0007669"/>
    <property type="project" value="TreeGrafter"/>
</dbReference>
<dbReference type="PANTHER" id="PTHR13468">
    <property type="entry name" value="DEK PROTEIN"/>
    <property type="match status" value="1"/>
</dbReference>
<dbReference type="GO" id="GO:0003677">
    <property type="term" value="F:DNA binding"/>
    <property type="evidence" value="ECO:0007669"/>
    <property type="project" value="InterPro"/>
</dbReference>
<accession>A0A9P6PIZ6</accession>
<evidence type="ECO:0000256" key="1">
    <source>
        <dbReference type="SAM" id="MobiDB-lite"/>
    </source>
</evidence>
<dbReference type="EMBL" id="JAAAJA010001738">
    <property type="protein sequence ID" value="KAG0246709.1"/>
    <property type="molecule type" value="Genomic_DNA"/>
</dbReference>
<evidence type="ECO:0000313" key="2">
    <source>
        <dbReference type="EMBL" id="KAG0246709.1"/>
    </source>
</evidence>
<dbReference type="Proteomes" id="UP000726737">
    <property type="component" value="Unassembled WGS sequence"/>
</dbReference>
<dbReference type="OrthoDB" id="10248551at2759"/>
<dbReference type="InterPro" id="IPR044198">
    <property type="entry name" value="DEK"/>
</dbReference>
<dbReference type="PANTHER" id="PTHR13468:SF1">
    <property type="entry name" value="PROTEIN DEK"/>
    <property type="match status" value="1"/>
</dbReference>
<gene>
    <name evidence="2" type="ORF">BG011_002359</name>
</gene>
<dbReference type="GO" id="GO:0006325">
    <property type="term" value="P:chromatin organization"/>
    <property type="evidence" value="ECO:0007669"/>
    <property type="project" value="InterPro"/>
</dbReference>
<sequence length="143" mass="15873">MSDSSDSSDSEIYIPKDPVVPLPVSGPRERKKVERYAVTVVEKPEKKLVIPEGKGIKLGDIPTVSNNIEKLKSSDETVKGLHRLLFGRVTPSKSPKNDLKAFYGFADMDEKEEEAVEEKLGRWTVGGLRELNDVFNLETGGDK</sequence>
<protein>
    <submittedName>
        <fullName evidence="2">Uncharacterized protein</fullName>
    </submittedName>
</protein>
<organism evidence="2 3">
    <name type="scientific">Mortierella polycephala</name>
    <dbReference type="NCBI Taxonomy" id="41804"/>
    <lineage>
        <taxon>Eukaryota</taxon>
        <taxon>Fungi</taxon>
        <taxon>Fungi incertae sedis</taxon>
        <taxon>Mucoromycota</taxon>
        <taxon>Mortierellomycotina</taxon>
        <taxon>Mortierellomycetes</taxon>
        <taxon>Mortierellales</taxon>
        <taxon>Mortierellaceae</taxon>
        <taxon>Mortierella</taxon>
    </lineage>
</organism>
<keyword evidence="3" id="KW-1185">Reference proteome</keyword>
<reference evidence="2" key="1">
    <citation type="journal article" date="2020" name="Fungal Divers.">
        <title>Resolving the Mortierellaceae phylogeny through synthesis of multi-gene phylogenetics and phylogenomics.</title>
        <authorList>
            <person name="Vandepol N."/>
            <person name="Liber J."/>
            <person name="Desiro A."/>
            <person name="Na H."/>
            <person name="Kennedy M."/>
            <person name="Barry K."/>
            <person name="Grigoriev I.V."/>
            <person name="Miller A.N."/>
            <person name="O'Donnell K."/>
            <person name="Stajich J.E."/>
            <person name="Bonito G."/>
        </authorList>
    </citation>
    <scope>NUCLEOTIDE SEQUENCE</scope>
    <source>
        <strain evidence="2">KOD948</strain>
    </source>
</reference>
<evidence type="ECO:0000313" key="3">
    <source>
        <dbReference type="Proteomes" id="UP000726737"/>
    </source>
</evidence>
<feature type="region of interest" description="Disordered" evidence="1">
    <location>
        <begin position="1"/>
        <end position="26"/>
    </location>
</feature>
<feature type="non-terminal residue" evidence="2">
    <location>
        <position position="1"/>
    </location>
</feature>
<proteinExistence type="predicted"/>
<comment type="caution">
    <text evidence="2">The sequence shown here is derived from an EMBL/GenBank/DDBJ whole genome shotgun (WGS) entry which is preliminary data.</text>
</comment>
<dbReference type="GO" id="GO:0042393">
    <property type="term" value="F:histone binding"/>
    <property type="evidence" value="ECO:0007669"/>
    <property type="project" value="TreeGrafter"/>
</dbReference>